<evidence type="ECO:0000313" key="5">
    <source>
        <dbReference type="Proteomes" id="UP000289738"/>
    </source>
</evidence>
<feature type="compositionally biased region" description="Low complexity" evidence="2">
    <location>
        <begin position="290"/>
        <end position="309"/>
    </location>
</feature>
<evidence type="ECO:0000256" key="3">
    <source>
        <dbReference type="SAM" id="Phobius"/>
    </source>
</evidence>
<dbReference type="AlphaFoldDB" id="A0A445AHU2"/>
<gene>
    <name evidence="4" type="ORF">Ahy_B02g060091</name>
</gene>
<feature type="region of interest" description="Disordered" evidence="2">
    <location>
        <begin position="283"/>
        <end position="309"/>
    </location>
</feature>
<dbReference type="STRING" id="3818.A0A445AHU2"/>
<feature type="coiled-coil region" evidence="1">
    <location>
        <begin position="157"/>
        <end position="223"/>
    </location>
</feature>
<keyword evidence="3" id="KW-1133">Transmembrane helix</keyword>
<evidence type="ECO:0000313" key="4">
    <source>
        <dbReference type="EMBL" id="RYR26001.1"/>
    </source>
</evidence>
<feature type="transmembrane region" description="Helical" evidence="3">
    <location>
        <begin position="225"/>
        <end position="249"/>
    </location>
</feature>
<comment type="caution">
    <text evidence="4">The sequence shown here is derived from an EMBL/GenBank/DDBJ whole genome shotgun (WGS) entry which is preliminary data.</text>
</comment>
<proteinExistence type="predicted"/>
<dbReference type="PANTHER" id="PTHR44272:SF3">
    <property type="entry name" value="J DOMAIN-CONTAINING PROTEIN"/>
    <property type="match status" value="1"/>
</dbReference>
<sequence>MSQVAGREAMCSLFVVTINEEQAESGIVIIVTSTAQSKFKLLYFEQDANGGYGLALHEDSEKTGKVTSAEMCFLHFQLAMAKDPERAFFKRLEGLQPCEVSEGTPLKNLFFLYHSLLSRVIFVTQKYINTNSTCYHLGDNFFKTASYTIEVVCEKSYEDTTQKLNDIEAQISRKRNELRQFEAKYRNVTICFTQSWLMVYQALARYQKVTERYVKEKQSLKDEKIIYPIVCGPYMVLWITSSWVGYKIYLKKDKRRNKKAKFSCEESSDDEEEEAAAEIASEVNFADEISGINTGPPSPTSSNESSVTS</sequence>
<name>A0A445AHU2_ARAHY</name>
<keyword evidence="3" id="KW-0812">Transmembrane</keyword>
<dbReference type="Proteomes" id="UP000289738">
    <property type="component" value="Chromosome B02"/>
</dbReference>
<accession>A0A445AHU2</accession>
<dbReference type="EMBL" id="SDMP01000012">
    <property type="protein sequence ID" value="RYR26001.1"/>
    <property type="molecule type" value="Genomic_DNA"/>
</dbReference>
<organism evidence="4 5">
    <name type="scientific">Arachis hypogaea</name>
    <name type="common">Peanut</name>
    <dbReference type="NCBI Taxonomy" id="3818"/>
    <lineage>
        <taxon>Eukaryota</taxon>
        <taxon>Viridiplantae</taxon>
        <taxon>Streptophyta</taxon>
        <taxon>Embryophyta</taxon>
        <taxon>Tracheophyta</taxon>
        <taxon>Spermatophyta</taxon>
        <taxon>Magnoliopsida</taxon>
        <taxon>eudicotyledons</taxon>
        <taxon>Gunneridae</taxon>
        <taxon>Pentapetalae</taxon>
        <taxon>rosids</taxon>
        <taxon>fabids</taxon>
        <taxon>Fabales</taxon>
        <taxon>Fabaceae</taxon>
        <taxon>Papilionoideae</taxon>
        <taxon>50 kb inversion clade</taxon>
        <taxon>dalbergioids sensu lato</taxon>
        <taxon>Dalbergieae</taxon>
        <taxon>Pterocarpus clade</taxon>
        <taxon>Arachis</taxon>
    </lineage>
</organism>
<dbReference type="InterPro" id="IPR052812">
    <property type="entry name" value="Plant_DnaJ_domain"/>
</dbReference>
<keyword evidence="5" id="KW-1185">Reference proteome</keyword>
<keyword evidence="3" id="KW-0472">Membrane</keyword>
<reference evidence="4 5" key="1">
    <citation type="submission" date="2019-01" db="EMBL/GenBank/DDBJ databases">
        <title>Sequencing of cultivated peanut Arachis hypogaea provides insights into genome evolution and oil improvement.</title>
        <authorList>
            <person name="Chen X."/>
        </authorList>
    </citation>
    <scope>NUCLEOTIDE SEQUENCE [LARGE SCALE GENOMIC DNA]</scope>
    <source>
        <strain evidence="5">cv. Fuhuasheng</strain>
        <tissue evidence="4">Leaves</tissue>
    </source>
</reference>
<evidence type="ECO:0000256" key="2">
    <source>
        <dbReference type="SAM" id="MobiDB-lite"/>
    </source>
</evidence>
<dbReference type="PANTHER" id="PTHR44272">
    <property type="entry name" value="DNAJ DOMAIN (PROKARYOTIC HEAT SHOCK PROTEIN)"/>
    <property type="match status" value="1"/>
</dbReference>
<protein>
    <submittedName>
        <fullName evidence="4">Uncharacterized protein</fullName>
    </submittedName>
</protein>
<evidence type="ECO:0000256" key="1">
    <source>
        <dbReference type="SAM" id="Coils"/>
    </source>
</evidence>
<keyword evidence="1" id="KW-0175">Coiled coil</keyword>